<reference evidence="3" key="1">
    <citation type="submission" date="2025-08" db="UniProtKB">
        <authorList>
            <consortium name="Ensembl"/>
        </authorList>
    </citation>
    <scope>IDENTIFICATION</scope>
</reference>
<reference evidence="3" key="2">
    <citation type="submission" date="2025-09" db="UniProtKB">
        <authorList>
            <consortium name="Ensembl"/>
        </authorList>
    </citation>
    <scope>IDENTIFICATION</scope>
</reference>
<name>A0A8P4K429_DICLA</name>
<dbReference type="Ensembl" id="ENSDLAT00005075661.1">
    <property type="protein sequence ID" value="ENSDLAP00005066004.1"/>
    <property type="gene ID" value="ENSDLAG00005031873.1"/>
</dbReference>
<proteinExistence type="predicted"/>
<dbReference type="AlphaFoldDB" id="A0A8P4K429"/>
<feature type="coiled-coil region" evidence="1">
    <location>
        <begin position="58"/>
        <end position="99"/>
    </location>
</feature>
<protein>
    <submittedName>
        <fullName evidence="3">Si:dkey-87o1.2</fullName>
    </submittedName>
</protein>
<keyword evidence="2" id="KW-0812">Transmembrane</keyword>
<feature type="coiled-coil region" evidence="1">
    <location>
        <begin position="127"/>
        <end position="154"/>
    </location>
</feature>
<organism evidence="3 4">
    <name type="scientific">Dicentrarchus labrax</name>
    <name type="common">European seabass</name>
    <name type="synonym">Morone labrax</name>
    <dbReference type="NCBI Taxonomy" id="13489"/>
    <lineage>
        <taxon>Eukaryota</taxon>
        <taxon>Metazoa</taxon>
        <taxon>Chordata</taxon>
        <taxon>Craniata</taxon>
        <taxon>Vertebrata</taxon>
        <taxon>Euteleostomi</taxon>
        <taxon>Actinopterygii</taxon>
        <taxon>Neopterygii</taxon>
        <taxon>Teleostei</taxon>
        <taxon>Neoteleostei</taxon>
        <taxon>Acanthomorphata</taxon>
        <taxon>Eupercaria</taxon>
        <taxon>Moronidae</taxon>
        <taxon>Dicentrarchus</taxon>
    </lineage>
</organism>
<sequence length="177" mass="19761">DTRDEQQVIGGSSLHQLVAIVLVGLSVALMVVMIFQAVRQELSLRHLKTRMGENSAEVKKKEEAIMEVKNKIKDMRDTLTSVNTKLDELKKKKAESETSAGELGKSLQTCNTEKKKEDMASAITKLHADHEVLKKKAEEDIQSLKQQILDRDKAICAFVDTTKEEARKLCGIPEASK</sequence>
<feature type="transmembrane region" description="Helical" evidence="2">
    <location>
        <begin position="17"/>
        <end position="38"/>
    </location>
</feature>
<dbReference type="GeneTree" id="ENSGT00390000015721"/>
<keyword evidence="4" id="KW-1185">Reference proteome</keyword>
<accession>A0A8P4K429</accession>
<dbReference type="Proteomes" id="UP000694389">
    <property type="component" value="Unassembled WGS sequence"/>
</dbReference>
<evidence type="ECO:0000313" key="3">
    <source>
        <dbReference type="Ensembl" id="ENSDLAP00005066004.1"/>
    </source>
</evidence>
<keyword evidence="1" id="KW-0175">Coiled coil</keyword>
<evidence type="ECO:0000313" key="4">
    <source>
        <dbReference type="Proteomes" id="UP000694389"/>
    </source>
</evidence>
<keyword evidence="2" id="KW-1133">Transmembrane helix</keyword>
<keyword evidence="2" id="KW-0472">Membrane</keyword>
<evidence type="ECO:0000256" key="2">
    <source>
        <dbReference type="SAM" id="Phobius"/>
    </source>
</evidence>
<evidence type="ECO:0000256" key="1">
    <source>
        <dbReference type="SAM" id="Coils"/>
    </source>
</evidence>